<keyword evidence="2" id="KW-0812">Transmembrane</keyword>
<dbReference type="EMBL" id="CP115450">
    <property type="protein sequence ID" value="WBP91082.1"/>
    <property type="molecule type" value="Genomic_DNA"/>
</dbReference>
<organism evidence="3 4">
    <name type="scientific">Kitasatospora cathayae</name>
    <dbReference type="NCBI Taxonomy" id="3004092"/>
    <lineage>
        <taxon>Bacteria</taxon>
        <taxon>Bacillati</taxon>
        <taxon>Actinomycetota</taxon>
        <taxon>Actinomycetes</taxon>
        <taxon>Kitasatosporales</taxon>
        <taxon>Streptomycetaceae</taxon>
        <taxon>Kitasatospora</taxon>
    </lineage>
</organism>
<sequence length="264" mass="27877">MSPWSAQASAEGESNAPAADAPAADAPAADLLAAGPESAPRAPRRPRPVLLSVCALVVGALAGGGVGYAIQAQRPPTPLPPLQVALPAYPAEVVDPAALAAQQPAPPVIEGDLRKLLVSAPAGSGAWGDYPDKPGWMSIGELAERKGEPALVFKDLALNGFRRAAEVDWMKDDIRYRVSLTQFTPDHIAQAEATPGMSFATDANGGYSVDFLPRKWSDTEDQYYYGHATAQRGTVLMKVEIFSPKPVDAGDLKALAKQQWERLA</sequence>
<gene>
    <name evidence="3" type="ORF">O1G21_37900</name>
</gene>
<dbReference type="Proteomes" id="UP001212821">
    <property type="component" value="Chromosome"/>
</dbReference>
<dbReference type="RefSeq" id="WP_270150242.1">
    <property type="nucleotide sequence ID" value="NZ_CP115450.1"/>
</dbReference>
<name>A0ABY7QEB6_9ACTN</name>
<keyword evidence="2" id="KW-0472">Membrane</keyword>
<reference evidence="4" key="1">
    <citation type="submission" date="2022-12" db="EMBL/GenBank/DDBJ databases">
        <authorList>
            <person name="Mo P."/>
        </authorList>
    </citation>
    <scope>NUCLEOTIDE SEQUENCE [LARGE SCALE GENOMIC DNA]</scope>
    <source>
        <strain evidence="4">HUAS 3-15</strain>
    </source>
</reference>
<evidence type="ECO:0000313" key="3">
    <source>
        <dbReference type="EMBL" id="WBP91082.1"/>
    </source>
</evidence>
<evidence type="ECO:0000256" key="1">
    <source>
        <dbReference type="SAM" id="MobiDB-lite"/>
    </source>
</evidence>
<keyword evidence="2" id="KW-1133">Transmembrane helix</keyword>
<evidence type="ECO:0000256" key="2">
    <source>
        <dbReference type="SAM" id="Phobius"/>
    </source>
</evidence>
<feature type="compositionally biased region" description="Low complexity" evidence="1">
    <location>
        <begin position="16"/>
        <end position="34"/>
    </location>
</feature>
<keyword evidence="4" id="KW-1185">Reference proteome</keyword>
<proteinExistence type="predicted"/>
<accession>A0ABY7QEB6</accession>
<evidence type="ECO:0008006" key="5">
    <source>
        <dbReference type="Google" id="ProtNLM"/>
    </source>
</evidence>
<feature type="region of interest" description="Disordered" evidence="1">
    <location>
        <begin position="1"/>
        <end position="45"/>
    </location>
</feature>
<feature type="transmembrane region" description="Helical" evidence="2">
    <location>
        <begin position="49"/>
        <end position="70"/>
    </location>
</feature>
<evidence type="ECO:0000313" key="4">
    <source>
        <dbReference type="Proteomes" id="UP001212821"/>
    </source>
</evidence>
<protein>
    <recommendedName>
        <fullName evidence="5">DUF4853 domain-containing protein</fullName>
    </recommendedName>
</protein>